<dbReference type="OrthoDB" id="1898560at2759"/>
<dbReference type="InterPro" id="IPR007699">
    <property type="entry name" value="SGS_dom"/>
</dbReference>
<name>A0A5C5FW34_9BASI</name>
<accession>A0A5C5FW34</accession>
<dbReference type="GO" id="GO:0005737">
    <property type="term" value="C:cytoplasm"/>
    <property type="evidence" value="ECO:0007669"/>
    <property type="project" value="UniProtKB-ARBA"/>
</dbReference>
<dbReference type="STRING" id="5288.A0A5C5FW34"/>
<feature type="domain" description="SGS" evidence="2">
    <location>
        <begin position="111"/>
        <end position="210"/>
    </location>
</feature>
<evidence type="ECO:0000259" key="2">
    <source>
        <dbReference type="PROSITE" id="PS51048"/>
    </source>
</evidence>
<protein>
    <submittedName>
        <fullName evidence="4">HSP20-like chaperone</fullName>
    </submittedName>
</protein>
<dbReference type="FunFam" id="2.60.40.790:FF:000012">
    <property type="entry name" value="SGT1 homolog, MIS12 kinetochore complex assembly cochaperone"/>
    <property type="match status" value="1"/>
</dbReference>
<comment type="caution">
    <text evidence="4">The sequence shown here is derived from an EMBL/GenBank/DDBJ whole genome shotgun (WGS) entry which is preliminary data.</text>
</comment>
<evidence type="ECO:0000256" key="1">
    <source>
        <dbReference type="SAM" id="MobiDB-lite"/>
    </source>
</evidence>
<keyword evidence="5" id="KW-1185">Reference proteome</keyword>
<dbReference type="PROSITE" id="PS51203">
    <property type="entry name" value="CS"/>
    <property type="match status" value="1"/>
</dbReference>
<dbReference type="EMBL" id="SOZI01000053">
    <property type="protein sequence ID" value="TNY20970.1"/>
    <property type="molecule type" value="Genomic_DNA"/>
</dbReference>
<feature type="region of interest" description="Disordered" evidence="1">
    <location>
        <begin position="175"/>
        <end position="210"/>
    </location>
</feature>
<evidence type="ECO:0000313" key="5">
    <source>
        <dbReference type="Proteomes" id="UP000311382"/>
    </source>
</evidence>
<evidence type="ECO:0000313" key="4">
    <source>
        <dbReference type="EMBL" id="TNY20970.1"/>
    </source>
</evidence>
<sequence>MSKIRHEWYQTDQEVVVSVFIRNVKEEDLKVDLQERSLTLTVSLPTGSDVVFDLDPLAHPIDVAASSHRVLQPKIELKLKKKDGAKWGKLEGDEQAVASMGAPVEKPTQHAYPSSSRKQHNWDDIVKQSAEEDEQLSKEFSKDPNAGGDAALNQLFQKLYADATDDQRRAMIKSYQESNGTALSTDWNDVGKRKVETHPPDSMVAKKFGA</sequence>
<dbReference type="InterPro" id="IPR007052">
    <property type="entry name" value="CS_dom"/>
</dbReference>
<dbReference type="Pfam" id="PF04969">
    <property type="entry name" value="CS"/>
    <property type="match status" value="1"/>
</dbReference>
<dbReference type="AlphaFoldDB" id="A0A5C5FW34"/>
<dbReference type="InterPro" id="IPR008978">
    <property type="entry name" value="HSP20-like_chaperone"/>
</dbReference>
<dbReference type="SUPFAM" id="SSF49764">
    <property type="entry name" value="HSP20-like chaperones"/>
    <property type="match status" value="1"/>
</dbReference>
<dbReference type="CDD" id="cd06466">
    <property type="entry name" value="p23_CS_SGT1_like"/>
    <property type="match status" value="1"/>
</dbReference>
<reference evidence="4 5" key="1">
    <citation type="submission" date="2019-03" db="EMBL/GenBank/DDBJ databases">
        <title>Rhodosporidium diobovatum UCD-FST 08-225 genome sequencing, assembly, and annotation.</title>
        <authorList>
            <person name="Fakankun I.U."/>
            <person name="Fristensky B."/>
            <person name="Levin D.B."/>
        </authorList>
    </citation>
    <scope>NUCLEOTIDE SEQUENCE [LARGE SCALE GENOMIC DNA]</scope>
    <source>
        <strain evidence="4 5">UCD-FST 08-225</strain>
    </source>
</reference>
<organism evidence="4 5">
    <name type="scientific">Rhodotorula diobovata</name>
    <dbReference type="NCBI Taxonomy" id="5288"/>
    <lineage>
        <taxon>Eukaryota</taxon>
        <taxon>Fungi</taxon>
        <taxon>Dikarya</taxon>
        <taxon>Basidiomycota</taxon>
        <taxon>Pucciniomycotina</taxon>
        <taxon>Microbotryomycetes</taxon>
        <taxon>Sporidiobolales</taxon>
        <taxon>Sporidiobolaceae</taxon>
        <taxon>Rhodotorula</taxon>
    </lineage>
</organism>
<feature type="region of interest" description="Disordered" evidence="1">
    <location>
        <begin position="101"/>
        <end position="121"/>
    </location>
</feature>
<dbReference type="PROSITE" id="PS51048">
    <property type="entry name" value="SGS"/>
    <property type="match status" value="1"/>
</dbReference>
<feature type="compositionally biased region" description="Polar residues" evidence="1">
    <location>
        <begin position="175"/>
        <end position="187"/>
    </location>
</feature>
<feature type="domain" description="CS" evidence="3">
    <location>
        <begin position="1"/>
        <end position="91"/>
    </location>
</feature>
<dbReference type="Proteomes" id="UP000311382">
    <property type="component" value="Unassembled WGS sequence"/>
</dbReference>
<dbReference type="PANTHER" id="PTHR45862">
    <property type="entry name" value="PROTEIN SGT1 HOMOLOG"/>
    <property type="match status" value="1"/>
</dbReference>
<dbReference type="InterPro" id="IPR044563">
    <property type="entry name" value="Sgt1-like"/>
</dbReference>
<gene>
    <name evidence="4" type="ORF">DMC30DRAFT_224928</name>
</gene>
<proteinExistence type="predicted"/>
<dbReference type="Gene3D" id="2.60.40.790">
    <property type="match status" value="1"/>
</dbReference>
<feature type="compositionally biased region" description="Basic and acidic residues" evidence="1">
    <location>
        <begin position="189"/>
        <end position="199"/>
    </location>
</feature>
<evidence type="ECO:0000259" key="3">
    <source>
        <dbReference type="PROSITE" id="PS51203"/>
    </source>
</evidence>
<dbReference type="GO" id="GO:0051087">
    <property type="term" value="F:protein-folding chaperone binding"/>
    <property type="evidence" value="ECO:0007669"/>
    <property type="project" value="InterPro"/>
</dbReference>
<dbReference type="Pfam" id="PF05002">
    <property type="entry name" value="SGS"/>
    <property type="match status" value="1"/>
</dbReference>